<feature type="region of interest" description="Disordered" evidence="1">
    <location>
        <begin position="78"/>
        <end position="100"/>
    </location>
</feature>
<gene>
    <name evidence="2" type="ORF">GALL_44130</name>
</gene>
<evidence type="ECO:0008006" key="3">
    <source>
        <dbReference type="Google" id="ProtNLM"/>
    </source>
</evidence>
<evidence type="ECO:0000256" key="1">
    <source>
        <dbReference type="SAM" id="MobiDB-lite"/>
    </source>
</evidence>
<sequence>MRLQSIGPWLLATPLLVLASLPVGAQEGDIDTPSLKLKQAAGEKADSAQVAGMDKIGKRSKAEHKTVDIFKGKSWYVAPPKPKPVPPPPPPPPPPPTAPPMPYAFMGSFQGKDGRMIIFLTRGDQVFSVSPGDVLEGIYRVEGIASGQLVLIYLPLNIQQTIIIGEPS</sequence>
<evidence type="ECO:0000313" key="2">
    <source>
        <dbReference type="EMBL" id="OIR14609.1"/>
    </source>
</evidence>
<reference evidence="2" key="1">
    <citation type="submission" date="2016-10" db="EMBL/GenBank/DDBJ databases">
        <title>Sequence of Gallionella enrichment culture.</title>
        <authorList>
            <person name="Poehlein A."/>
            <person name="Muehling M."/>
            <person name="Daniel R."/>
        </authorList>
    </citation>
    <scope>NUCLEOTIDE SEQUENCE</scope>
</reference>
<name>A0A1J5T160_9ZZZZ</name>
<accession>A0A1J5T160</accession>
<proteinExistence type="predicted"/>
<dbReference type="AlphaFoldDB" id="A0A1J5T160"/>
<feature type="compositionally biased region" description="Pro residues" evidence="1">
    <location>
        <begin position="79"/>
        <end position="100"/>
    </location>
</feature>
<dbReference type="EMBL" id="MLJW01000011">
    <property type="protein sequence ID" value="OIR14609.1"/>
    <property type="molecule type" value="Genomic_DNA"/>
</dbReference>
<organism evidence="2">
    <name type="scientific">mine drainage metagenome</name>
    <dbReference type="NCBI Taxonomy" id="410659"/>
    <lineage>
        <taxon>unclassified sequences</taxon>
        <taxon>metagenomes</taxon>
        <taxon>ecological metagenomes</taxon>
    </lineage>
</organism>
<protein>
    <recommendedName>
        <fullName evidence="3">Secretion system X translation initiation factor</fullName>
    </recommendedName>
</protein>
<comment type="caution">
    <text evidence="2">The sequence shown here is derived from an EMBL/GenBank/DDBJ whole genome shotgun (WGS) entry which is preliminary data.</text>
</comment>